<dbReference type="InterPro" id="IPR007896">
    <property type="entry name" value="BTP_bacteria"/>
</dbReference>
<comment type="caution">
    <text evidence="3">The sequence shown here is derived from an EMBL/GenBank/DDBJ whole genome shotgun (WGS) entry which is preliminary data.</text>
</comment>
<keyword evidence="1" id="KW-1133">Transmembrane helix</keyword>
<dbReference type="EMBL" id="BJLJ01000006">
    <property type="protein sequence ID" value="GEA67212.1"/>
    <property type="molecule type" value="Genomic_DNA"/>
</dbReference>
<evidence type="ECO:0000313" key="4">
    <source>
        <dbReference type="Proteomes" id="UP000317717"/>
    </source>
</evidence>
<evidence type="ECO:0000256" key="1">
    <source>
        <dbReference type="SAM" id="Phobius"/>
    </source>
</evidence>
<dbReference type="InterPro" id="IPR058208">
    <property type="entry name" value="PACE"/>
</dbReference>
<name>A0A4Y3J778_ACIPI</name>
<dbReference type="NCBIfam" id="NF033664">
    <property type="entry name" value="PACE_transport"/>
    <property type="match status" value="1"/>
</dbReference>
<proteinExistence type="predicted"/>
<evidence type="ECO:0000259" key="2">
    <source>
        <dbReference type="Pfam" id="PF05232"/>
    </source>
</evidence>
<evidence type="ECO:0000313" key="3">
    <source>
        <dbReference type="EMBL" id="GEA67212.1"/>
    </source>
</evidence>
<keyword evidence="1" id="KW-0812">Transmembrane</keyword>
<organism evidence="3 4">
    <name type="scientific">Acinetobacter pittii</name>
    <name type="common">Acinetobacter genomosp. 3</name>
    <dbReference type="NCBI Taxonomy" id="48296"/>
    <lineage>
        <taxon>Bacteria</taxon>
        <taxon>Pseudomonadati</taxon>
        <taxon>Pseudomonadota</taxon>
        <taxon>Gammaproteobacteria</taxon>
        <taxon>Moraxellales</taxon>
        <taxon>Moraxellaceae</taxon>
        <taxon>Acinetobacter</taxon>
        <taxon>Acinetobacter calcoaceticus/baumannii complex</taxon>
    </lineage>
</organism>
<feature type="domain" description="Chlorhexidine efflux transporter" evidence="2">
    <location>
        <begin position="73"/>
        <end position="135"/>
    </location>
</feature>
<protein>
    <recommendedName>
        <fullName evidence="2">Chlorhexidine efflux transporter domain-containing protein</fullName>
    </recommendedName>
</protein>
<dbReference type="AlphaFoldDB" id="A0A4Y3J778"/>
<feature type="transmembrane region" description="Helical" evidence="1">
    <location>
        <begin position="82"/>
        <end position="101"/>
    </location>
</feature>
<gene>
    <name evidence="3" type="ORF">PA3_13700</name>
</gene>
<feature type="transmembrane region" description="Helical" evidence="1">
    <location>
        <begin position="44"/>
        <end position="61"/>
    </location>
</feature>
<feature type="domain" description="Chlorhexidine efflux transporter" evidence="2">
    <location>
        <begin position="5"/>
        <end position="66"/>
    </location>
</feature>
<dbReference type="Proteomes" id="UP000317717">
    <property type="component" value="Unassembled WGS sequence"/>
</dbReference>
<feature type="transmembrane region" description="Helical" evidence="1">
    <location>
        <begin position="12"/>
        <end position="32"/>
    </location>
</feature>
<reference evidence="3 4" key="1">
    <citation type="submission" date="2019-06" db="EMBL/GenBank/DDBJ databases">
        <title>Whole genome shotgun sequence of Acinetobacter pittii NBRC 110514.</title>
        <authorList>
            <person name="Hosoyama A."/>
            <person name="Uohara A."/>
            <person name="Ohji S."/>
            <person name="Ichikawa N."/>
        </authorList>
    </citation>
    <scope>NUCLEOTIDE SEQUENCE [LARGE SCALE GENOMIC DNA]</scope>
    <source>
        <strain evidence="3 4">NBRC 110514</strain>
    </source>
</reference>
<accession>A0A4Y3J778</accession>
<sequence length="147" mass="16711">MIMQGIKRRIVYVSSYEIIGMVISSVGLAILAGDSVEHTGPLSVMITTIAVTWNFIYNILYEKWEAKQSSHIRTVKRRVGHAIGFQLTLVLFLIPLISWWMDISLIAAFWLDVAFIIIIPIYTFIFNWSFDKLFGLPISAQAKALSE</sequence>
<keyword evidence="1" id="KW-0472">Membrane</keyword>
<feature type="transmembrane region" description="Helical" evidence="1">
    <location>
        <begin position="107"/>
        <end position="130"/>
    </location>
</feature>
<dbReference type="Pfam" id="PF05232">
    <property type="entry name" value="BTP"/>
    <property type="match status" value="2"/>
</dbReference>